<evidence type="ECO:0000313" key="2">
    <source>
        <dbReference type="Proteomes" id="UP000322927"/>
    </source>
</evidence>
<dbReference type="InterPro" id="IPR035900">
    <property type="entry name" value="Colicin_E_sf"/>
</dbReference>
<dbReference type="SUPFAM" id="SSF47345">
    <property type="entry name" value="Colicin E immunity proteins"/>
    <property type="match status" value="1"/>
</dbReference>
<reference evidence="1 2" key="1">
    <citation type="submission" date="2018-05" db="EMBL/GenBank/DDBJ databases">
        <title>Streptomyces venezuelae.</title>
        <authorList>
            <person name="Kim W."/>
            <person name="Lee N."/>
            <person name="Cho B.-K."/>
        </authorList>
    </citation>
    <scope>NUCLEOTIDE SEQUENCE [LARGE SCALE GENOMIC DNA]</scope>
    <source>
        <strain evidence="1 2">ATCC 14584</strain>
    </source>
</reference>
<dbReference type="EMBL" id="CP029192">
    <property type="protein sequence ID" value="QES38602.1"/>
    <property type="molecule type" value="Genomic_DNA"/>
</dbReference>
<dbReference type="Proteomes" id="UP000322927">
    <property type="component" value="Chromosome"/>
</dbReference>
<name>A0A5P2C7G3_STRVZ</name>
<organism evidence="1 2">
    <name type="scientific">Streptomyces venezuelae</name>
    <dbReference type="NCBI Taxonomy" id="54571"/>
    <lineage>
        <taxon>Bacteria</taxon>
        <taxon>Bacillati</taxon>
        <taxon>Actinomycetota</taxon>
        <taxon>Actinomycetes</taxon>
        <taxon>Kitasatosporales</taxon>
        <taxon>Streptomycetaceae</taxon>
        <taxon>Streptomyces</taxon>
    </lineage>
</organism>
<dbReference type="OrthoDB" id="3399356at2"/>
<evidence type="ECO:0008006" key="3">
    <source>
        <dbReference type="Google" id="ProtNLM"/>
    </source>
</evidence>
<dbReference type="AlphaFoldDB" id="A0A5P2C7G3"/>
<gene>
    <name evidence="1" type="ORF">DEJ48_39000</name>
</gene>
<dbReference type="RefSeq" id="WP_150220777.1">
    <property type="nucleotide sequence ID" value="NZ_CP029192.1"/>
</dbReference>
<proteinExistence type="predicted"/>
<dbReference type="Gene3D" id="1.10.1200.20">
    <property type="entry name" value="Colicin E immunity protein"/>
    <property type="match status" value="1"/>
</dbReference>
<sequence length="70" mass="7856">MPPKTRTELVEIVQKLIDATLPETEGDALLEELMASVPHPRVSDLIFYQEPPLTADQVVDQALAYRPIEL</sequence>
<accession>A0A5P2C7G3</accession>
<evidence type="ECO:0000313" key="1">
    <source>
        <dbReference type="EMBL" id="QES38602.1"/>
    </source>
</evidence>
<protein>
    <recommendedName>
        <fullName evidence="3">E9imm peptide</fullName>
    </recommendedName>
</protein>